<dbReference type="SUPFAM" id="SSF158472">
    <property type="entry name" value="HAMP domain-like"/>
    <property type="match status" value="1"/>
</dbReference>
<dbReference type="PANTHER" id="PTHR33121">
    <property type="entry name" value="CYCLIC DI-GMP PHOSPHODIESTERASE PDEF"/>
    <property type="match status" value="1"/>
</dbReference>
<keyword evidence="1" id="KW-0812">Transmembrane</keyword>
<dbReference type="InterPro" id="IPR035919">
    <property type="entry name" value="EAL_sf"/>
</dbReference>
<dbReference type="SMART" id="SM00304">
    <property type="entry name" value="HAMP"/>
    <property type="match status" value="1"/>
</dbReference>
<dbReference type="Pfam" id="PF00990">
    <property type="entry name" value="GGDEF"/>
    <property type="match status" value="1"/>
</dbReference>
<dbReference type="PROSITE" id="PS50883">
    <property type="entry name" value="EAL"/>
    <property type="match status" value="1"/>
</dbReference>
<dbReference type="InterPro" id="IPR003660">
    <property type="entry name" value="HAMP_dom"/>
</dbReference>
<dbReference type="EMBL" id="PXNP01000053">
    <property type="protein sequence ID" value="PSF08282.1"/>
    <property type="molecule type" value="Genomic_DNA"/>
</dbReference>
<feature type="domain" description="GGDEF" evidence="4">
    <location>
        <begin position="277"/>
        <end position="410"/>
    </location>
</feature>
<dbReference type="GO" id="GO:0071111">
    <property type="term" value="F:cyclic-guanylate-specific phosphodiesterase activity"/>
    <property type="evidence" value="ECO:0007669"/>
    <property type="project" value="InterPro"/>
</dbReference>
<dbReference type="Pfam" id="PF16448">
    <property type="entry name" value="LapD_MoxY_N"/>
    <property type="match status" value="1"/>
</dbReference>
<dbReference type="PROSITE" id="PS50887">
    <property type="entry name" value="GGDEF"/>
    <property type="match status" value="1"/>
</dbReference>
<dbReference type="AlphaFoldDB" id="A0A2T1KFF2"/>
<keyword evidence="6" id="KW-1185">Reference proteome</keyword>
<proteinExistence type="predicted"/>
<feature type="transmembrane region" description="Helical" evidence="1">
    <location>
        <begin position="156"/>
        <end position="182"/>
    </location>
</feature>
<dbReference type="InterPro" id="IPR050706">
    <property type="entry name" value="Cyclic-di-GMP_PDE-like"/>
</dbReference>
<feature type="domain" description="HAMP" evidence="3">
    <location>
        <begin position="183"/>
        <end position="235"/>
    </location>
</feature>
<evidence type="ECO:0000313" key="6">
    <source>
        <dbReference type="Proteomes" id="UP000239866"/>
    </source>
</evidence>
<dbReference type="InterPro" id="IPR042461">
    <property type="entry name" value="LapD_MoxY_peri_C"/>
</dbReference>
<feature type="transmembrane region" description="Helical" evidence="1">
    <location>
        <begin position="12"/>
        <end position="36"/>
    </location>
</feature>
<name>A0A2T1KFF2_9GAMM</name>
<dbReference type="PROSITE" id="PS50885">
    <property type="entry name" value="HAMP"/>
    <property type="match status" value="1"/>
</dbReference>
<dbReference type="Gene3D" id="3.20.20.450">
    <property type="entry name" value="EAL domain"/>
    <property type="match status" value="1"/>
</dbReference>
<dbReference type="SUPFAM" id="SSF141868">
    <property type="entry name" value="EAL domain-like"/>
    <property type="match status" value="1"/>
</dbReference>
<gene>
    <name evidence="5" type="ORF">C7H09_08960</name>
</gene>
<dbReference type="Gene3D" id="3.30.110.200">
    <property type="match status" value="1"/>
</dbReference>
<dbReference type="CDD" id="cd01949">
    <property type="entry name" value="GGDEF"/>
    <property type="match status" value="1"/>
</dbReference>
<dbReference type="Pfam" id="PF00672">
    <property type="entry name" value="HAMP"/>
    <property type="match status" value="1"/>
</dbReference>
<dbReference type="SMART" id="SM00052">
    <property type="entry name" value="EAL"/>
    <property type="match status" value="1"/>
</dbReference>
<organism evidence="5 6">
    <name type="scientific">Marinobacter fuscus</name>
    <dbReference type="NCBI Taxonomy" id="2109942"/>
    <lineage>
        <taxon>Bacteria</taxon>
        <taxon>Pseudomonadati</taxon>
        <taxon>Pseudomonadota</taxon>
        <taxon>Gammaproteobacteria</taxon>
        <taxon>Pseudomonadales</taxon>
        <taxon>Marinobacteraceae</taxon>
        <taxon>Marinobacter</taxon>
    </lineage>
</organism>
<dbReference type="InterPro" id="IPR032244">
    <property type="entry name" value="LapD_MoxY_N"/>
</dbReference>
<comment type="caution">
    <text evidence="5">The sequence shown here is derived from an EMBL/GenBank/DDBJ whole genome shotgun (WGS) entry which is preliminary data.</text>
</comment>
<evidence type="ECO:0000313" key="5">
    <source>
        <dbReference type="EMBL" id="PSF08282.1"/>
    </source>
</evidence>
<dbReference type="GO" id="GO:0007165">
    <property type="term" value="P:signal transduction"/>
    <property type="evidence" value="ECO:0007669"/>
    <property type="project" value="InterPro"/>
</dbReference>
<dbReference type="Proteomes" id="UP000239866">
    <property type="component" value="Unassembled WGS sequence"/>
</dbReference>
<evidence type="ECO:0000259" key="2">
    <source>
        <dbReference type="PROSITE" id="PS50883"/>
    </source>
</evidence>
<dbReference type="InterPro" id="IPR043128">
    <property type="entry name" value="Rev_trsase/Diguanyl_cyclase"/>
</dbReference>
<dbReference type="Gene3D" id="6.20.270.20">
    <property type="entry name" value="LapD/MoxY periplasmic domain"/>
    <property type="match status" value="1"/>
</dbReference>
<dbReference type="CDD" id="cd01948">
    <property type="entry name" value="EAL"/>
    <property type="match status" value="1"/>
</dbReference>
<dbReference type="Pfam" id="PF00563">
    <property type="entry name" value="EAL"/>
    <property type="match status" value="1"/>
</dbReference>
<accession>A0A2T1KFF2</accession>
<dbReference type="InterPro" id="IPR000160">
    <property type="entry name" value="GGDEF_dom"/>
</dbReference>
<dbReference type="Gene3D" id="3.30.70.270">
    <property type="match status" value="1"/>
</dbReference>
<evidence type="ECO:0000256" key="1">
    <source>
        <dbReference type="SAM" id="Phobius"/>
    </source>
</evidence>
<dbReference type="Gene3D" id="1.10.8.500">
    <property type="entry name" value="HAMP domain in histidine kinase"/>
    <property type="match status" value="1"/>
</dbReference>
<protein>
    <submittedName>
        <fullName evidence="5">GGDEF domain-containing protein</fullName>
    </submittedName>
</protein>
<dbReference type="SUPFAM" id="SSF55073">
    <property type="entry name" value="Nucleotide cyclase"/>
    <property type="match status" value="1"/>
</dbReference>
<reference evidence="5 6" key="1">
    <citation type="submission" date="2018-03" db="EMBL/GenBank/DDBJ databases">
        <title>Marinobacter brunus sp. nov., a marine bacterium of Gamma-proteobacteria isolated from the surface seawater of the South China Sea.</title>
        <authorList>
            <person name="Cheng H."/>
            <person name="Wu Y.-H."/>
            <person name="Xamxidin M."/>
            <person name="Xu X.-W."/>
        </authorList>
    </citation>
    <scope>NUCLEOTIDE SEQUENCE [LARGE SCALE GENOMIC DNA]</scope>
    <source>
        <strain evidence="5 6">NH169-3</strain>
    </source>
</reference>
<dbReference type="GO" id="GO:0016020">
    <property type="term" value="C:membrane"/>
    <property type="evidence" value="ECO:0007669"/>
    <property type="project" value="InterPro"/>
</dbReference>
<dbReference type="InterPro" id="IPR029787">
    <property type="entry name" value="Nucleotide_cyclase"/>
</dbReference>
<dbReference type="InterPro" id="IPR001633">
    <property type="entry name" value="EAL_dom"/>
</dbReference>
<dbReference type="NCBIfam" id="TIGR00254">
    <property type="entry name" value="GGDEF"/>
    <property type="match status" value="1"/>
</dbReference>
<evidence type="ECO:0000259" key="4">
    <source>
        <dbReference type="PROSITE" id="PS50887"/>
    </source>
</evidence>
<keyword evidence="1" id="KW-1133">Transmembrane helix</keyword>
<evidence type="ECO:0000259" key="3">
    <source>
        <dbReference type="PROSITE" id="PS50885"/>
    </source>
</evidence>
<dbReference type="OrthoDB" id="5894408at2"/>
<dbReference type="PANTHER" id="PTHR33121:SF79">
    <property type="entry name" value="CYCLIC DI-GMP PHOSPHODIESTERASE PDED-RELATED"/>
    <property type="match status" value="1"/>
</dbReference>
<dbReference type="SMART" id="SM00267">
    <property type="entry name" value="GGDEF"/>
    <property type="match status" value="1"/>
</dbReference>
<sequence>MGIQGHRMRGEVSLQTVLLLFSGGLLVISLLAALAASYGHFRDYVSDQLAAHARDGATAAGLSLSNAIDGSDPVASASLVDAVYDSGNYLSVEYLGHDGEPVAVRSEPLRPSRAPEWFVALAELPLPVAEAEVVRGWSRLGKVRVVGHPGRAYDDLWQITLGLLAASLATGGAGLTILYLLLTRALRPLREVEAQARAIGQRDFRTRVQTRSTRELNRVSEAMNQMADDLGQLFEGQGKLIQHLRKVNNEDPVTGLASRAAFDQRVKVEVESEEKSAAGVLILVQLANFASFNAERSREEGDQLLRLMAGQIQQFVTRHPESIAGRRTGAEFAIFVPGASGADVGIWADELVQTLHGLYAEVASPLETRVHAGLAVALPGTGIRDVLAAADEALRQAQQKEHSCSLMPEQTPGNHHNVEVWRTIISQAIREDNLSLWVQPMVQGEGKGLLHYQVFSRINTDEGALKAGLFVPMAERLGMMPDIDRMLVERVLVHLGENPAESLAISLSGASIADDEFRGRLLGMLAGAGRDVERLWVGIPEIAIHHHRKEVGGLIRELFRRNVPVVVDRFGVGGVAFSYLRRLPLSAVRIDHSFVRDVDSHEENRFWLESVVGIAHSRGVKVYATGVETAAEYSVLCKLGIDGAMGYHLGRPFAADQ</sequence>
<dbReference type="CDD" id="cd06225">
    <property type="entry name" value="HAMP"/>
    <property type="match status" value="1"/>
</dbReference>
<keyword evidence="1" id="KW-0472">Membrane</keyword>
<feature type="domain" description="EAL" evidence="2">
    <location>
        <begin position="418"/>
        <end position="657"/>
    </location>
</feature>
<dbReference type="RefSeq" id="WP_106762209.1">
    <property type="nucleotide sequence ID" value="NZ_PXNP01000053.1"/>
</dbReference>